<protein>
    <submittedName>
        <fullName evidence="2">GNAT family N-acetyltransferase</fullName>
    </submittedName>
    <submittedName>
        <fullName evidence="3">Ribosomal-protein-serine acetyltransferase</fullName>
    </submittedName>
</protein>
<proteinExistence type="predicted"/>
<organism evidence="3 4">
    <name type="scientific">Alicyclobacillus hesperidum</name>
    <dbReference type="NCBI Taxonomy" id="89784"/>
    <lineage>
        <taxon>Bacteria</taxon>
        <taxon>Bacillati</taxon>
        <taxon>Bacillota</taxon>
        <taxon>Bacilli</taxon>
        <taxon>Bacillales</taxon>
        <taxon>Alicyclobacillaceae</taxon>
        <taxon>Alicyclobacillus</taxon>
    </lineage>
</organism>
<sequence length="182" mass="21387">MFSHKVNEDTQLRLLEVRDADQLFALLDQSRSYLREWLPFVDGTRTVQDIECFIQSGLQKYASNNGVELGIWYRGELAGVLGLHYINWSHRLTSVGYWIGERFQGNGIMTNSCRTLIDILFKEYELNRVEIRVAPQNLKSRAIPERLGFQNEGCRRQAEWLYDHYVDHIIYGMLVHDWKVGF</sequence>
<dbReference type="EMBL" id="FNOJ01000011">
    <property type="protein sequence ID" value="SDW69565.1"/>
    <property type="molecule type" value="Genomic_DNA"/>
</dbReference>
<keyword evidence="4" id="KW-1185">Reference proteome</keyword>
<dbReference type="PANTHER" id="PTHR43441">
    <property type="entry name" value="RIBOSOMAL-PROTEIN-SERINE ACETYLTRANSFERASE"/>
    <property type="match status" value="1"/>
</dbReference>
<dbReference type="AlphaFoldDB" id="A0A1H2VMF5"/>
<accession>A0A1H2VMF5</accession>
<evidence type="ECO:0000313" key="4">
    <source>
        <dbReference type="Proteomes" id="UP000182589"/>
    </source>
</evidence>
<dbReference type="InterPro" id="IPR051908">
    <property type="entry name" value="Ribosomal_N-acetyltransferase"/>
</dbReference>
<dbReference type="RefSeq" id="WP_006446946.1">
    <property type="nucleotide sequence ID" value="NZ_BSRA01000003.1"/>
</dbReference>
<dbReference type="SUPFAM" id="SSF55729">
    <property type="entry name" value="Acyl-CoA N-acyltransferases (Nat)"/>
    <property type="match status" value="1"/>
</dbReference>
<dbReference type="PANTHER" id="PTHR43441:SF12">
    <property type="entry name" value="RIBOSOMAL N-ACETYLTRANSFERASE YDAF-RELATED"/>
    <property type="match status" value="1"/>
</dbReference>
<dbReference type="GO" id="GO:1990189">
    <property type="term" value="F:protein N-terminal-serine acetyltransferase activity"/>
    <property type="evidence" value="ECO:0007669"/>
    <property type="project" value="TreeGrafter"/>
</dbReference>
<reference evidence="4" key="1">
    <citation type="submission" date="2016-10" db="EMBL/GenBank/DDBJ databases">
        <authorList>
            <person name="Varghese N."/>
        </authorList>
    </citation>
    <scope>NUCLEOTIDE SEQUENCE [LARGE SCALE GENOMIC DNA]</scope>
    <source>
        <strain evidence="4">DSM 12489</strain>
    </source>
</reference>
<gene>
    <name evidence="2" type="ORF">Heshes_06540</name>
    <name evidence="3" type="ORF">SAMN04489725_11183</name>
</gene>
<dbReference type="GO" id="GO:0005737">
    <property type="term" value="C:cytoplasm"/>
    <property type="evidence" value="ECO:0007669"/>
    <property type="project" value="TreeGrafter"/>
</dbReference>
<dbReference type="InterPro" id="IPR000182">
    <property type="entry name" value="GNAT_dom"/>
</dbReference>
<dbReference type="STRING" id="89784.SAMN04489725_11183"/>
<dbReference type="Gene3D" id="3.40.630.30">
    <property type="match status" value="1"/>
</dbReference>
<dbReference type="InterPro" id="IPR016181">
    <property type="entry name" value="Acyl_CoA_acyltransferase"/>
</dbReference>
<name>A0A1H2VMF5_9BACL</name>
<feature type="domain" description="N-acetyltransferase" evidence="1">
    <location>
        <begin position="15"/>
        <end position="176"/>
    </location>
</feature>
<dbReference type="Proteomes" id="UP000182589">
    <property type="component" value="Unassembled WGS sequence"/>
</dbReference>
<reference evidence="3" key="2">
    <citation type="submission" date="2016-10" db="EMBL/GenBank/DDBJ databases">
        <authorList>
            <person name="de Groot N.N."/>
        </authorList>
    </citation>
    <scope>NUCLEOTIDE SEQUENCE [LARGE SCALE GENOMIC DNA]</scope>
    <source>
        <strain evidence="3">DSM 12489</strain>
    </source>
</reference>
<keyword evidence="3" id="KW-0808">Transferase</keyword>
<evidence type="ECO:0000313" key="2">
    <source>
        <dbReference type="EMBL" id="GLV12970.1"/>
    </source>
</evidence>
<evidence type="ECO:0000259" key="1">
    <source>
        <dbReference type="PROSITE" id="PS51186"/>
    </source>
</evidence>
<dbReference type="PROSITE" id="PS51186">
    <property type="entry name" value="GNAT"/>
    <property type="match status" value="1"/>
</dbReference>
<dbReference type="Pfam" id="PF13302">
    <property type="entry name" value="Acetyltransf_3"/>
    <property type="match status" value="1"/>
</dbReference>
<evidence type="ECO:0000313" key="3">
    <source>
        <dbReference type="EMBL" id="SDW69565.1"/>
    </source>
</evidence>
<reference evidence="2" key="3">
    <citation type="submission" date="2023-02" db="EMBL/GenBank/DDBJ databases">
        <title>Proposal of a novel subspecies: Alicyclobacillus hesperidum subspecies aegle.</title>
        <authorList>
            <person name="Goto K."/>
            <person name="Fujii T."/>
            <person name="Yasui K."/>
            <person name="Mochida K."/>
            <person name="Kato-Tanaka Y."/>
            <person name="Morohoshi S."/>
            <person name="An S.Y."/>
            <person name="Kasai H."/>
            <person name="Yokota A."/>
        </authorList>
    </citation>
    <scope>NUCLEOTIDE SEQUENCE</scope>
    <source>
        <strain evidence="2">DSM 12766</strain>
    </source>
</reference>
<dbReference type="Proteomes" id="UP001157137">
    <property type="component" value="Unassembled WGS sequence"/>
</dbReference>
<dbReference type="EMBL" id="BSRA01000003">
    <property type="protein sequence ID" value="GLV12970.1"/>
    <property type="molecule type" value="Genomic_DNA"/>
</dbReference>
<dbReference type="GO" id="GO:0008999">
    <property type="term" value="F:protein-N-terminal-alanine acetyltransferase activity"/>
    <property type="evidence" value="ECO:0007669"/>
    <property type="project" value="TreeGrafter"/>
</dbReference>